<reference evidence="3 4" key="1">
    <citation type="journal article" date="2017" name="Genome Biol. Evol.">
        <title>Phytophthora megakarya and P. palmivora, closely related causal agents of cacao black pod rot, underwent increases in genome sizes and gene numbers by different mechanisms.</title>
        <authorList>
            <person name="Ali S.S."/>
            <person name="Shao J."/>
            <person name="Lary D.J."/>
            <person name="Kronmiller B."/>
            <person name="Shen D."/>
            <person name="Strem M.D."/>
            <person name="Amoako-Attah I."/>
            <person name="Akrofi A.Y."/>
            <person name="Begoude B.A."/>
            <person name="Ten Hoopen G.M."/>
            <person name="Coulibaly K."/>
            <person name="Kebe B.I."/>
            <person name="Melnick R.L."/>
            <person name="Guiltinan M.J."/>
            <person name="Tyler B.M."/>
            <person name="Meinhardt L.W."/>
            <person name="Bailey B.A."/>
        </authorList>
    </citation>
    <scope>NUCLEOTIDE SEQUENCE [LARGE SCALE GENOMIC DNA]</scope>
    <source>
        <strain evidence="4">sbr112.9</strain>
    </source>
</reference>
<keyword evidence="4" id="KW-1185">Reference proteome</keyword>
<evidence type="ECO:0000256" key="1">
    <source>
        <dbReference type="SAM" id="Coils"/>
    </source>
</evidence>
<proteinExistence type="predicted"/>
<gene>
    <name evidence="3" type="ORF">PHPALM_18311</name>
</gene>
<dbReference type="Proteomes" id="UP000237271">
    <property type="component" value="Unassembled WGS sequence"/>
</dbReference>
<evidence type="ECO:0000256" key="2">
    <source>
        <dbReference type="SAM" id="MobiDB-lite"/>
    </source>
</evidence>
<protein>
    <submittedName>
        <fullName evidence="3">Uncharacterized protein</fullName>
    </submittedName>
</protein>
<feature type="compositionally biased region" description="Low complexity" evidence="2">
    <location>
        <begin position="153"/>
        <end position="166"/>
    </location>
</feature>
<evidence type="ECO:0000313" key="3">
    <source>
        <dbReference type="EMBL" id="POM65905.1"/>
    </source>
</evidence>
<dbReference type="EMBL" id="NCKW01009839">
    <property type="protein sequence ID" value="POM65905.1"/>
    <property type="molecule type" value="Genomic_DNA"/>
</dbReference>
<dbReference type="AlphaFoldDB" id="A0A2P4XK20"/>
<evidence type="ECO:0000313" key="4">
    <source>
        <dbReference type="Proteomes" id="UP000237271"/>
    </source>
</evidence>
<feature type="region of interest" description="Disordered" evidence="2">
    <location>
        <begin position="177"/>
        <end position="220"/>
    </location>
</feature>
<comment type="caution">
    <text evidence="3">The sequence shown here is derived from an EMBL/GenBank/DDBJ whole genome shotgun (WGS) entry which is preliminary data.</text>
</comment>
<feature type="coiled-coil region" evidence="1">
    <location>
        <begin position="2"/>
        <end position="77"/>
    </location>
</feature>
<keyword evidence="1" id="KW-0175">Coiled coil</keyword>
<organism evidence="3 4">
    <name type="scientific">Phytophthora palmivora</name>
    <dbReference type="NCBI Taxonomy" id="4796"/>
    <lineage>
        <taxon>Eukaryota</taxon>
        <taxon>Sar</taxon>
        <taxon>Stramenopiles</taxon>
        <taxon>Oomycota</taxon>
        <taxon>Peronosporomycetes</taxon>
        <taxon>Peronosporales</taxon>
        <taxon>Peronosporaceae</taxon>
        <taxon>Phytophthora</taxon>
    </lineage>
</organism>
<name>A0A2P4XK20_9STRA</name>
<feature type="region of interest" description="Disordered" evidence="2">
    <location>
        <begin position="152"/>
        <end position="171"/>
    </location>
</feature>
<dbReference type="OrthoDB" id="10460091at2759"/>
<accession>A0A2P4XK20</accession>
<sequence>MLTEIQRELDQKSAELMIAQREVEHLRGQVSDQGGEVSKPGNIEDVADKVKQFENEIARLCQRNDEQARKLEKLGARVTVAVRERDELEVIVQQMVTEMSLLGKDVKLPVGARNHRTPSIPETDEMEEKSPSSMPRRPPPVQTGKITDRYANAVASSSSHTPSSAAPGVTSSKVAQLMKNFSAQSSDDGSSDGSPSGVAFKRPTKLDFRNRKASATSHRS</sequence>
<feature type="region of interest" description="Disordered" evidence="2">
    <location>
        <begin position="111"/>
        <end position="147"/>
    </location>
</feature>
<feature type="compositionally biased region" description="Low complexity" evidence="2">
    <location>
        <begin position="185"/>
        <end position="197"/>
    </location>
</feature>